<evidence type="ECO:0000313" key="8">
    <source>
        <dbReference type="EMBL" id="VVD97336.1"/>
    </source>
</evidence>
<dbReference type="Proteomes" id="UP000366945">
    <property type="component" value="Unassembled WGS sequence"/>
</dbReference>
<dbReference type="Gene3D" id="1.10.760.10">
    <property type="entry name" value="Cytochrome c-like domain"/>
    <property type="match status" value="1"/>
</dbReference>
<dbReference type="GO" id="GO:0020037">
    <property type="term" value="F:heme binding"/>
    <property type="evidence" value="ECO:0007669"/>
    <property type="project" value="InterPro"/>
</dbReference>
<evidence type="ECO:0000256" key="2">
    <source>
        <dbReference type="ARBA" id="ARBA00022723"/>
    </source>
</evidence>
<keyword evidence="6" id="KW-0732">Signal</keyword>
<dbReference type="GO" id="GO:0009055">
    <property type="term" value="F:electron transfer activity"/>
    <property type="evidence" value="ECO:0007669"/>
    <property type="project" value="InterPro"/>
</dbReference>
<feature type="compositionally biased region" description="Pro residues" evidence="5">
    <location>
        <begin position="148"/>
        <end position="159"/>
    </location>
</feature>
<evidence type="ECO:0000256" key="1">
    <source>
        <dbReference type="ARBA" id="ARBA00022617"/>
    </source>
</evidence>
<evidence type="ECO:0000256" key="6">
    <source>
        <dbReference type="SAM" id="SignalP"/>
    </source>
</evidence>
<dbReference type="InterPro" id="IPR036909">
    <property type="entry name" value="Cyt_c-like_dom_sf"/>
</dbReference>
<dbReference type="InterPro" id="IPR009056">
    <property type="entry name" value="Cyt_c-like_dom"/>
</dbReference>
<proteinExistence type="predicted"/>
<evidence type="ECO:0000259" key="7">
    <source>
        <dbReference type="PROSITE" id="PS51007"/>
    </source>
</evidence>
<protein>
    <submittedName>
        <fullName evidence="8">Cytochrome subunit of sulfide dehydrogenase</fullName>
    </submittedName>
</protein>
<evidence type="ECO:0000256" key="4">
    <source>
        <dbReference type="PROSITE-ProRule" id="PRU00433"/>
    </source>
</evidence>
<keyword evidence="1 4" id="KW-0349">Heme</keyword>
<keyword evidence="3 4" id="KW-0408">Iron</keyword>
<gene>
    <name evidence="8" type="primary">fccA</name>
    <name evidence="8" type="ORF">PPN31114_01934</name>
</gene>
<dbReference type="PROSITE" id="PS51007">
    <property type="entry name" value="CYTC"/>
    <property type="match status" value="1"/>
</dbReference>
<organism evidence="8 9">
    <name type="scientific">Pandoraea pneumonica</name>
    <dbReference type="NCBI Taxonomy" id="2508299"/>
    <lineage>
        <taxon>Bacteria</taxon>
        <taxon>Pseudomonadati</taxon>
        <taxon>Pseudomonadota</taxon>
        <taxon>Betaproteobacteria</taxon>
        <taxon>Burkholderiales</taxon>
        <taxon>Burkholderiaceae</taxon>
        <taxon>Pandoraea</taxon>
    </lineage>
</organism>
<sequence>MMPAPFILAAGLALTALAASASESATTQPDWQARDWAMACMTCHNAAAPVSPGKAALRKLEGRPAAELVAALQGLRNGTAGTAGTAGKAVGNDERRPATLMPQLLKGYRDDELQRIAAYFASQPASQPSLQSSSPATSQPPVQASREPSPPSSAPPKPVTPAAARAPQ</sequence>
<dbReference type="GO" id="GO:0046872">
    <property type="term" value="F:metal ion binding"/>
    <property type="evidence" value="ECO:0007669"/>
    <property type="project" value="UniProtKB-KW"/>
</dbReference>
<name>A0A5E4UBA5_9BURK</name>
<dbReference type="EMBL" id="CABPSK010000002">
    <property type="protein sequence ID" value="VVD97336.1"/>
    <property type="molecule type" value="Genomic_DNA"/>
</dbReference>
<dbReference type="SUPFAM" id="SSF46626">
    <property type="entry name" value="Cytochrome c"/>
    <property type="match status" value="1"/>
</dbReference>
<feature type="region of interest" description="Disordered" evidence="5">
    <location>
        <begin position="77"/>
        <end position="98"/>
    </location>
</feature>
<reference evidence="8 9" key="1">
    <citation type="submission" date="2019-08" db="EMBL/GenBank/DDBJ databases">
        <authorList>
            <person name="Peeters C."/>
        </authorList>
    </citation>
    <scope>NUCLEOTIDE SEQUENCE [LARGE SCALE GENOMIC DNA]</scope>
    <source>
        <strain evidence="8 9">LMG 31114</strain>
    </source>
</reference>
<feature type="compositionally biased region" description="Low complexity" evidence="5">
    <location>
        <begin position="78"/>
        <end position="87"/>
    </location>
</feature>
<keyword evidence="9" id="KW-1185">Reference proteome</keyword>
<evidence type="ECO:0000313" key="9">
    <source>
        <dbReference type="Proteomes" id="UP000366945"/>
    </source>
</evidence>
<feature type="signal peptide" evidence="6">
    <location>
        <begin position="1"/>
        <end position="21"/>
    </location>
</feature>
<feature type="compositionally biased region" description="Low complexity" evidence="5">
    <location>
        <begin position="121"/>
        <end position="147"/>
    </location>
</feature>
<evidence type="ECO:0000256" key="5">
    <source>
        <dbReference type="SAM" id="MobiDB-lite"/>
    </source>
</evidence>
<feature type="chain" id="PRO_5022836070" evidence="6">
    <location>
        <begin position="22"/>
        <end position="168"/>
    </location>
</feature>
<keyword evidence="2 4" id="KW-0479">Metal-binding</keyword>
<accession>A0A5E4UBA5</accession>
<feature type="domain" description="Cytochrome c" evidence="7">
    <location>
        <begin position="17"/>
        <end position="124"/>
    </location>
</feature>
<dbReference type="AlphaFoldDB" id="A0A5E4UBA5"/>
<evidence type="ECO:0000256" key="3">
    <source>
        <dbReference type="ARBA" id="ARBA00023004"/>
    </source>
</evidence>
<feature type="region of interest" description="Disordered" evidence="5">
    <location>
        <begin position="120"/>
        <end position="168"/>
    </location>
</feature>